<evidence type="ECO:0000313" key="2">
    <source>
        <dbReference type="Proteomes" id="UP001529510"/>
    </source>
</evidence>
<evidence type="ECO:0000313" key="1">
    <source>
        <dbReference type="EMBL" id="KAL0177821.1"/>
    </source>
</evidence>
<gene>
    <name evidence="1" type="ORF">M9458_026715</name>
</gene>
<accession>A0ABD0PVJ3</accession>
<protein>
    <submittedName>
        <fullName evidence="1">Uncharacterized protein</fullName>
    </submittedName>
</protein>
<organism evidence="1 2">
    <name type="scientific">Cirrhinus mrigala</name>
    <name type="common">Mrigala</name>
    <dbReference type="NCBI Taxonomy" id="683832"/>
    <lineage>
        <taxon>Eukaryota</taxon>
        <taxon>Metazoa</taxon>
        <taxon>Chordata</taxon>
        <taxon>Craniata</taxon>
        <taxon>Vertebrata</taxon>
        <taxon>Euteleostomi</taxon>
        <taxon>Actinopterygii</taxon>
        <taxon>Neopterygii</taxon>
        <taxon>Teleostei</taxon>
        <taxon>Ostariophysi</taxon>
        <taxon>Cypriniformes</taxon>
        <taxon>Cyprinidae</taxon>
        <taxon>Labeoninae</taxon>
        <taxon>Labeonini</taxon>
        <taxon>Cirrhinus</taxon>
    </lineage>
</organism>
<dbReference type="EMBL" id="JAMKFB020000013">
    <property type="protein sequence ID" value="KAL0177821.1"/>
    <property type="molecule type" value="Genomic_DNA"/>
</dbReference>
<comment type="caution">
    <text evidence="1">The sequence shown here is derived from an EMBL/GenBank/DDBJ whole genome shotgun (WGS) entry which is preliminary data.</text>
</comment>
<dbReference type="AlphaFoldDB" id="A0ABD0PVJ3"/>
<name>A0ABD0PVJ3_CIRMR</name>
<feature type="non-terminal residue" evidence="1">
    <location>
        <position position="78"/>
    </location>
</feature>
<keyword evidence="2" id="KW-1185">Reference proteome</keyword>
<dbReference type="Proteomes" id="UP001529510">
    <property type="component" value="Unassembled WGS sequence"/>
</dbReference>
<proteinExistence type="predicted"/>
<sequence length="78" mass="8154">MQLISSVSSFRTVLPVRPTPMTANGVKTRNASLLLATALCLQLSLPATLEVPCTSTLPLQCFLSTSSLFGDPACAKTA</sequence>
<reference evidence="1 2" key="1">
    <citation type="submission" date="2024-05" db="EMBL/GenBank/DDBJ databases">
        <title>Genome sequencing and assembly of Indian major carp, Cirrhinus mrigala (Hamilton, 1822).</title>
        <authorList>
            <person name="Mohindra V."/>
            <person name="Chowdhury L.M."/>
            <person name="Lal K."/>
            <person name="Jena J.K."/>
        </authorList>
    </citation>
    <scope>NUCLEOTIDE SEQUENCE [LARGE SCALE GENOMIC DNA]</scope>
    <source>
        <strain evidence="1">CM1030</strain>
        <tissue evidence="1">Blood</tissue>
    </source>
</reference>